<dbReference type="Proteomes" id="UP000653156">
    <property type="component" value="Chromosome"/>
</dbReference>
<dbReference type="EMBL" id="CP069798">
    <property type="protein sequence ID" value="QRQ81447.1"/>
    <property type="molecule type" value="Genomic_DNA"/>
</dbReference>
<name>A0A892ZHY6_9NEIS</name>
<accession>A0A892ZHY6</accession>
<sequence length="129" mass="14399">MTSNCEQTLGKLKEIIDRRLMNAKSYLICNHRGGALTVDAMGKRFAKIRAQAIAKFPELKDELSACQFRDLRAKSGTDAYLQSDSVETAQKHLGHANPSMTKRYIRRDKALTPLENCGTPAKIAEKSDE</sequence>
<dbReference type="GO" id="GO:0006310">
    <property type="term" value="P:DNA recombination"/>
    <property type="evidence" value="ECO:0007669"/>
    <property type="project" value="UniProtKB-KW"/>
</dbReference>
<keyword evidence="4" id="KW-1185">Reference proteome</keyword>
<evidence type="ECO:0000313" key="4">
    <source>
        <dbReference type="Proteomes" id="UP000653156"/>
    </source>
</evidence>
<evidence type="ECO:0000313" key="3">
    <source>
        <dbReference type="EMBL" id="QRQ81447.1"/>
    </source>
</evidence>
<keyword evidence="1" id="KW-0233">DNA recombination</keyword>
<organism evidence="3 4">
    <name type="scientific">Paralysiella testudinis</name>
    <dbReference type="NCBI Taxonomy" id="2809020"/>
    <lineage>
        <taxon>Bacteria</taxon>
        <taxon>Pseudomonadati</taxon>
        <taxon>Pseudomonadota</taxon>
        <taxon>Betaproteobacteria</taxon>
        <taxon>Neisseriales</taxon>
        <taxon>Neisseriaceae</taxon>
        <taxon>Paralysiella</taxon>
    </lineage>
</organism>
<protein>
    <submittedName>
        <fullName evidence="3">Tyrosine-type recombinase/integrase</fullName>
    </submittedName>
</protein>
<feature type="domain" description="Tyr recombinase" evidence="2">
    <location>
        <begin position="11"/>
        <end position="109"/>
    </location>
</feature>
<dbReference type="KEGG" id="ptes:JQU52_12150"/>
<dbReference type="GO" id="GO:0003677">
    <property type="term" value="F:DNA binding"/>
    <property type="evidence" value="ECO:0007669"/>
    <property type="project" value="InterPro"/>
</dbReference>
<evidence type="ECO:0000256" key="1">
    <source>
        <dbReference type="ARBA" id="ARBA00023172"/>
    </source>
</evidence>
<dbReference type="Gene3D" id="1.10.443.10">
    <property type="entry name" value="Intergrase catalytic core"/>
    <property type="match status" value="1"/>
</dbReference>
<evidence type="ECO:0000259" key="2">
    <source>
        <dbReference type="Pfam" id="PF00589"/>
    </source>
</evidence>
<dbReference type="SUPFAM" id="SSF56349">
    <property type="entry name" value="DNA breaking-rejoining enzymes"/>
    <property type="match status" value="1"/>
</dbReference>
<dbReference type="GO" id="GO:0015074">
    <property type="term" value="P:DNA integration"/>
    <property type="evidence" value="ECO:0007669"/>
    <property type="project" value="InterPro"/>
</dbReference>
<dbReference type="InterPro" id="IPR002104">
    <property type="entry name" value="Integrase_catalytic"/>
</dbReference>
<gene>
    <name evidence="3" type="ORF">JQU52_12150</name>
</gene>
<dbReference type="RefSeq" id="WP_230338741.1">
    <property type="nucleotide sequence ID" value="NZ_CP069798.1"/>
</dbReference>
<reference evidence="3" key="1">
    <citation type="submission" date="2021-02" db="EMBL/GenBank/DDBJ databases">
        <title>Neisseriaceae sp. 26B isolated from the cloaca of a Common Toad-headed Turtle (Mesoclemmys nasuta).</title>
        <authorList>
            <person name="Spergser J."/>
            <person name="Busse H.-J."/>
        </authorList>
    </citation>
    <scope>NUCLEOTIDE SEQUENCE</scope>
    <source>
        <strain evidence="3">26B</strain>
    </source>
</reference>
<dbReference type="InterPro" id="IPR011010">
    <property type="entry name" value="DNA_brk_join_enz"/>
</dbReference>
<dbReference type="InterPro" id="IPR013762">
    <property type="entry name" value="Integrase-like_cat_sf"/>
</dbReference>
<dbReference type="Pfam" id="PF00589">
    <property type="entry name" value="Phage_integrase"/>
    <property type="match status" value="1"/>
</dbReference>
<proteinExistence type="predicted"/>
<dbReference type="AlphaFoldDB" id="A0A892ZHY6"/>